<keyword evidence="2" id="KW-0808">Transferase</keyword>
<dbReference type="RefSeq" id="WP_201880557.1">
    <property type="nucleotide sequence ID" value="NZ_JAERRF010000025.1"/>
</dbReference>
<evidence type="ECO:0000256" key="2">
    <source>
        <dbReference type="ARBA" id="ARBA00022679"/>
    </source>
</evidence>
<dbReference type="PANTHER" id="PTHR43861">
    <property type="entry name" value="TRANS-ACONITATE 2-METHYLTRANSFERASE-RELATED"/>
    <property type="match status" value="1"/>
</dbReference>
<dbReference type="Gene3D" id="3.40.50.150">
    <property type="entry name" value="Vaccinia Virus protein VP39"/>
    <property type="match status" value="1"/>
</dbReference>
<comment type="caution">
    <text evidence="4">The sequence shown here is derived from an EMBL/GenBank/DDBJ whole genome shotgun (WGS) entry which is preliminary data.</text>
</comment>
<sequence length="239" mass="25839">MKILGTEYLKDVGVSNGTSETGYEDIRLDRTGQAEAFDAIGTRYDEAFPHKDGQLVAGEWLIGRLPAGSRVLDLGCGTGLPTARQLTDAGLRVVGVDLSAGMVRLAREYVPGAVFHRLDIADLRPGGSHDLGTFDAVTAFFSLLMLPRAEIPYALGTIRRLLVPGGLFALSMVEADVDDFAIPFLHHTIRVSGYLRDELLQVVETAGFEILGETSYSYAPATSDVPPEEQIFLHCERGG</sequence>
<name>A0ABS1NM30_9ACTN</name>
<keyword evidence="1 4" id="KW-0489">Methyltransferase</keyword>
<dbReference type="GO" id="GO:0008168">
    <property type="term" value="F:methyltransferase activity"/>
    <property type="evidence" value="ECO:0007669"/>
    <property type="project" value="UniProtKB-KW"/>
</dbReference>
<reference evidence="4 5" key="1">
    <citation type="submission" date="2021-01" db="EMBL/GenBank/DDBJ databases">
        <title>WGS of actinomycetes isolated from Thailand.</title>
        <authorList>
            <person name="Thawai C."/>
        </authorList>
    </citation>
    <scope>NUCLEOTIDE SEQUENCE [LARGE SCALE GENOMIC DNA]</scope>
    <source>
        <strain evidence="4 5">CA1R205</strain>
    </source>
</reference>
<dbReference type="Proteomes" id="UP000634229">
    <property type="component" value="Unassembled WGS sequence"/>
</dbReference>
<dbReference type="InterPro" id="IPR041698">
    <property type="entry name" value="Methyltransf_25"/>
</dbReference>
<proteinExistence type="predicted"/>
<dbReference type="PANTHER" id="PTHR43861:SF1">
    <property type="entry name" value="TRANS-ACONITATE 2-METHYLTRANSFERASE"/>
    <property type="match status" value="1"/>
</dbReference>
<gene>
    <name evidence="4" type="ORF">JK363_31765</name>
</gene>
<keyword evidence="5" id="KW-1185">Reference proteome</keyword>
<dbReference type="GO" id="GO:0032259">
    <property type="term" value="P:methylation"/>
    <property type="evidence" value="ECO:0007669"/>
    <property type="project" value="UniProtKB-KW"/>
</dbReference>
<dbReference type="InterPro" id="IPR029063">
    <property type="entry name" value="SAM-dependent_MTases_sf"/>
</dbReference>
<evidence type="ECO:0000313" key="4">
    <source>
        <dbReference type="EMBL" id="MBL1101162.1"/>
    </source>
</evidence>
<evidence type="ECO:0000256" key="1">
    <source>
        <dbReference type="ARBA" id="ARBA00022603"/>
    </source>
</evidence>
<dbReference type="EMBL" id="JAERRF010000025">
    <property type="protein sequence ID" value="MBL1101162.1"/>
    <property type="molecule type" value="Genomic_DNA"/>
</dbReference>
<organism evidence="4 5">
    <name type="scientific">Streptomyces coffeae</name>
    <dbReference type="NCBI Taxonomy" id="621382"/>
    <lineage>
        <taxon>Bacteria</taxon>
        <taxon>Bacillati</taxon>
        <taxon>Actinomycetota</taxon>
        <taxon>Actinomycetes</taxon>
        <taxon>Kitasatosporales</taxon>
        <taxon>Streptomycetaceae</taxon>
        <taxon>Streptomyces</taxon>
    </lineage>
</organism>
<protein>
    <submittedName>
        <fullName evidence="4">Class I SAM-dependent methyltransferase</fullName>
    </submittedName>
</protein>
<dbReference type="CDD" id="cd02440">
    <property type="entry name" value="AdoMet_MTases"/>
    <property type="match status" value="1"/>
</dbReference>
<feature type="domain" description="Methyltransferase" evidence="3">
    <location>
        <begin position="71"/>
        <end position="166"/>
    </location>
</feature>
<evidence type="ECO:0000313" key="5">
    <source>
        <dbReference type="Proteomes" id="UP000634229"/>
    </source>
</evidence>
<evidence type="ECO:0000259" key="3">
    <source>
        <dbReference type="Pfam" id="PF13649"/>
    </source>
</evidence>
<accession>A0ABS1NM30</accession>
<dbReference type="SUPFAM" id="SSF53335">
    <property type="entry name" value="S-adenosyl-L-methionine-dependent methyltransferases"/>
    <property type="match status" value="1"/>
</dbReference>
<dbReference type="Pfam" id="PF13649">
    <property type="entry name" value="Methyltransf_25"/>
    <property type="match status" value="1"/>
</dbReference>